<dbReference type="PANTHER" id="PTHR13774:SF17">
    <property type="entry name" value="PHENAZINE BIOSYNTHESIS-LIKE DOMAIN-CONTAINING PROTEIN"/>
    <property type="match status" value="1"/>
</dbReference>
<dbReference type="RefSeq" id="WP_053653251.1">
    <property type="nucleotide sequence ID" value="NZ_CP130472.1"/>
</dbReference>
<dbReference type="AlphaFoldDB" id="A0AAJ6HX99"/>
<dbReference type="Proteomes" id="UP001235874">
    <property type="component" value="Chromosome"/>
</dbReference>
<dbReference type="GO" id="GO:0005737">
    <property type="term" value="C:cytoplasm"/>
    <property type="evidence" value="ECO:0007669"/>
    <property type="project" value="TreeGrafter"/>
</dbReference>
<name>A0AAJ6HX99_9ACTN</name>
<reference evidence="3 4" key="1">
    <citation type="submission" date="2023-07" db="EMBL/GenBank/DDBJ databases">
        <title>Micromonospora profundi TRM 95458 converts glycerol to a new osmotic compound.</title>
        <authorList>
            <person name="Lu D."/>
        </authorList>
    </citation>
    <scope>NUCLEOTIDE SEQUENCE [LARGE SCALE GENOMIC DNA]</scope>
    <source>
        <strain evidence="3 4">TRM95458</strain>
    </source>
</reference>
<dbReference type="GO" id="GO:0016853">
    <property type="term" value="F:isomerase activity"/>
    <property type="evidence" value="ECO:0007669"/>
    <property type="project" value="UniProtKB-KW"/>
</dbReference>
<dbReference type="EMBL" id="CP130472">
    <property type="protein sequence ID" value="WLS48441.1"/>
    <property type="molecule type" value="Genomic_DNA"/>
</dbReference>
<comment type="similarity">
    <text evidence="1">Belongs to the PhzF family.</text>
</comment>
<dbReference type="PANTHER" id="PTHR13774">
    <property type="entry name" value="PHENAZINE BIOSYNTHESIS PROTEIN"/>
    <property type="match status" value="1"/>
</dbReference>
<protein>
    <submittedName>
        <fullName evidence="3">PhzF family phenazine biosynthesis protein</fullName>
    </submittedName>
</protein>
<dbReference type="PIRSF" id="PIRSF016184">
    <property type="entry name" value="PhzC_PhzF"/>
    <property type="match status" value="1"/>
</dbReference>
<dbReference type="Gene3D" id="3.10.310.10">
    <property type="entry name" value="Diaminopimelate Epimerase, Chain A, domain 1"/>
    <property type="match status" value="2"/>
</dbReference>
<dbReference type="Pfam" id="PF02567">
    <property type="entry name" value="PhzC-PhzF"/>
    <property type="match status" value="1"/>
</dbReference>
<proteinExistence type="inferred from homology"/>
<accession>A0AAJ6HX99</accession>
<dbReference type="KEGG" id="mprn:Q3V37_15095"/>
<sequence length="265" mass="28207">MRYHIVDTFADGRYAGNPAAVVAVDSFPDEASMQEAAHRIGLPTTAYVVPAGPGEYGVRWFTPYKEINLCGHATIASARHLFEAAGDLGSDTLRFVSDNGVLYAERVGDLIAIDLPAATLMPAPPPQGLLEALGVDAVGCAVSSDDVLVEVASAEAVAQVRPDFAALARLPFRGHIVTAPGPSGVDFVSRTFFPSLGVDEDQVCVTAHCKLTPFWARRLNRQALVALQLSQRGGRLEVEHRGDRVRVLGAAVRRGGARDLALALR</sequence>
<dbReference type="InterPro" id="IPR003719">
    <property type="entry name" value="Phenazine_PhzF-like"/>
</dbReference>
<dbReference type="NCBIfam" id="TIGR00654">
    <property type="entry name" value="PhzF_family"/>
    <property type="match status" value="1"/>
</dbReference>
<keyword evidence="4" id="KW-1185">Reference proteome</keyword>
<dbReference type="SUPFAM" id="SSF54506">
    <property type="entry name" value="Diaminopimelate epimerase-like"/>
    <property type="match status" value="1"/>
</dbReference>
<keyword evidence="2" id="KW-0413">Isomerase</keyword>
<evidence type="ECO:0000313" key="3">
    <source>
        <dbReference type="EMBL" id="WLS48441.1"/>
    </source>
</evidence>
<gene>
    <name evidence="3" type="ORF">Q3V37_15095</name>
</gene>
<evidence type="ECO:0000256" key="2">
    <source>
        <dbReference type="ARBA" id="ARBA00023235"/>
    </source>
</evidence>
<organism evidence="3 4">
    <name type="scientific">Micromonospora profundi</name>
    <dbReference type="NCBI Taxonomy" id="1420889"/>
    <lineage>
        <taxon>Bacteria</taxon>
        <taxon>Bacillati</taxon>
        <taxon>Actinomycetota</taxon>
        <taxon>Actinomycetes</taxon>
        <taxon>Micromonosporales</taxon>
        <taxon>Micromonosporaceae</taxon>
        <taxon>Micromonospora</taxon>
    </lineage>
</organism>
<evidence type="ECO:0000256" key="1">
    <source>
        <dbReference type="ARBA" id="ARBA00008270"/>
    </source>
</evidence>
<evidence type="ECO:0000313" key="4">
    <source>
        <dbReference type="Proteomes" id="UP001235874"/>
    </source>
</evidence>